<comment type="similarity">
    <text evidence="2">Belongs to the V-ATPase G subunit family.</text>
</comment>
<proteinExistence type="inferred from homology"/>
<gene>
    <name evidence="6" type="ORF">V6N12_053288</name>
</gene>
<reference evidence="6 7" key="1">
    <citation type="journal article" date="2024" name="G3 (Bethesda)">
        <title>Genome assembly of Hibiscus sabdariffa L. provides insights into metabolisms of medicinal natural products.</title>
        <authorList>
            <person name="Kim T."/>
        </authorList>
    </citation>
    <scope>NUCLEOTIDE SEQUENCE [LARGE SCALE GENOMIC DNA]</scope>
    <source>
        <strain evidence="6">TK-2024</strain>
        <tissue evidence="6">Old leaves</tissue>
    </source>
</reference>
<evidence type="ECO:0000256" key="2">
    <source>
        <dbReference type="ARBA" id="ARBA00010066"/>
    </source>
</evidence>
<keyword evidence="3" id="KW-0813">Transport</keyword>
<comment type="function">
    <text evidence="1">Catalytic subunit of the peripheral V1 complex of vacuolar ATPase (V-ATPase). V-ATPase is responsible for acidifying a variety of intracellular compartments in eukaryotic cells.</text>
</comment>
<evidence type="ECO:0000256" key="3">
    <source>
        <dbReference type="ARBA" id="ARBA00022448"/>
    </source>
</evidence>
<dbReference type="Proteomes" id="UP001472677">
    <property type="component" value="Unassembled WGS sequence"/>
</dbReference>
<evidence type="ECO:0000256" key="5">
    <source>
        <dbReference type="ARBA" id="ARBA00023065"/>
    </source>
</evidence>
<protein>
    <recommendedName>
        <fullName evidence="8">Prohibitin</fullName>
    </recommendedName>
</protein>
<dbReference type="Gene3D" id="1.20.5.620">
    <property type="entry name" value="F1F0 ATP synthase subunit B, membrane domain"/>
    <property type="match status" value="1"/>
</dbReference>
<dbReference type="Pfam" id="PF03179">
    <property type="entry name" value="V-ATPase_G"/>
    <property type="match status" value="1"/>
</dbReference>
<keyword evidence="5" id="KW-0406">Ion transport</keyword>
<accession>A0ABR2D737</accession>
<evidence type="ECO:0000313" key="6">
    <source>
        <dbReference type="EMBL" id="KAK8531828.1"/>
    </source>
</evidence>
<name>A0ABR2D737_9ROSI</name>
<comment type="caution">
    <text evidence="6">The sequence shown here is derived from an EMBL/GenBank/DDBJ whole genome shotgun (WGS) entry which is preliminary data.</text>
</comment>
<keyword evidence="4" id="KW-0375">Hydrogen ion transport</keyword>
<sequence length="92" mass="10366">MEVNRGQNGIQQLLAAEQEAQHIVNAARNGKLNFEVIDKITVPRAGHLQLFNAQMRIETRVVCSPSITEIQDLLEILRPISRSTSSLLTRHH</sequence>
<dbReference type="EMBL" id="JBBPBM010000034">
    <property type="protein sequence ID" value="KAK8531828.1"/>
    <property type="molecule type" value="Genomic_DNA"/>
</dbReference>
<evidence type="ECO:0000313" key="7">
    <source>
        <dbReference type="Proteomes" id="UP001472677"/>
    </source>
</evidence>
<keyword evidence="7" id="KW-1185">Reference proteome</keyword>
<organism evidence="6 7">
    <name type="scientific">Hibiscus sabdariffa</name>
    <name type="common">roselle</name>
    <dbReference type="NCBI Taxonomy" id="183260"/>
    <lineage>
        <taxon>Eukaryota</taxon>
        <taxon>Viridiplantae</taxon>
        <taxon>Streptophyta</taxon>
        <taxon>Embryophyta</taxon>
        <taxon>Tracheophyta</taxon>
        <taxon>Spermatophyta</taxon>
        <taxon>Magnoliopsida</taxon>
        <taxon>eudicotyledons</taxon>
        <taxon>Gunneridae</taxon>
        <taxon>Pentapetalae</taxon>
        <taxon>rosids</taxon>
        <taxon>malvids</taxon>
        <taxon>Malvales</taxon>
        <taxon>Malvaceae</taxon>
        <taxon>Malvoideae</taxon>
        <taxon>Hibiscus</taxon>
    </lineage>
</organism>
<evidence type="ECO:0000256" key="4">
    <source>
        <dbReference type="ARBA" id="ARBA00022781"/>
    </source>
</evidence>
<dbReference type="InterPro" id="IPR005124">
    <property type="entry name" value="V-ATPase_G"/>
</dbReference>
<evidence type="ECO:0000256" key="1">
    <source>
        <dbReference type="ARBA" id="ARBA00003847"/>
    </source>
</evidence>
<evidence type="ECO:0008006" key="8">
    <source>
        <dbReference type="Google" id="ProtNLM"/>
    </source>
</evidence>